<comment type="caution">
    <text evidence="1">The sequence shown here is derived from an EMBL/GenBank/DDBJ whole genome shotgun (WGS) entry which is preliminary data.</text>
</comment>
<evidence type="ECO:0000313" key="2">
    <source>
        <dbReference type="Proteomes" id="UP000310168"/>
    </source>
</evidence>
<gene>
    <name evidence="1" type="ORF">EZH24_01005</name>
</gene>
<dbReference type="Proteomes" id="UP000310168">
    <property type="component" value="Unassembled WGS sequence"/>
</dbReference>
<reference evidence="1 2" key="1">
    <citation type="journal article" date="2019" name="Anaerobe">
        <title>Brachyspira catarrhinii sp. nov., an anaerobic intestinal spirochaete isolated from vervet monkeys may have been misidentified as Brachyspira aalborgi in previous studies.</title>
        <authorList>
            <person name="Phillips N.D."/>
            <person name="La T."/>
            <person name="Hampson D.J."/>
        </authorList>
    </citation>
    <scope>NUCLEOTIDE SEQUENCE [LARGE SCALE GENOMIC DNA]</scope>
    <source>
        <strain evidence="1 2">Z12</strain>
    </source>
</reference>
<sequence>MLSLNQILNEMKSKTLYFTSAYSINMMNVSAKEIEWGINFTYRDKDFLLIKPIGKSNVHILEHNFVIGEVDLKYPENIFVYMMMKECDNSLNNTLDAPVKIINPNISIFKKKANFDDIFIRLGRNKINMVKTINAK</sequence>
<name>A0ABY2TTQ1_9SPIR</name>
<evidence type="ECO:0000313" key="1">
    <source>
        <dbReference type="EMBL" id="TKZ36262.1"/>
    </source>
</evidence>
<keyword evidence="2" id="KW-1185">Reference proteome</keyword>
<proteinExistence type="predicted"/>
<accession>A0ABY2TTQ1</accession>
<dbReference type="EMBL" id="SJDU01000011">
    <property type="protein sequence ID" value="TKZ36262.1"/>
    <property type="molecule type" value="Genomic_DNA"/>
</dbReference>
<protein>
    <submittedName>
        <fullName evidence="1">Uncharacterized protein</fullName>
    </submittedName>
</protein>
<dbReference type="RefSeq" id="WP_137997273.1">
    <property type="nucleotide sequence ID" value="NZ_SJDU01000011.1"/>
</dbReference>
<organism evidence="1 2">
    <name type="scientific">Brachyspira catarrhinii</name>
    <dbReference type="NCBI Taxonomy" id="2528966"/>
    <lineage>
        <taxon>Bacteria</taxon>
        <taxon>Pseudomonadati</taxon>
        <taxon>Spirochaetota</taxon>
        <taxon>Spirochaetia</taxon>
        <taxon>Brachyspirales</taxon>
        <taxon>Brachyspiraceae</taxon>
        <taxon>Brachyspira</taxon>
    </lineage>
</organism>